<evidence type="ECO:0000313" key="2">
    <source>
        <dbReference type="EMBL" id="SEG81635.1"/>
    </source>
</evidence>
<evidence type="ECO:0000259" key="1">
    <source>
        <dbReference type="Pfam" id="PF13700"/>
    </source>
</evidence>
<gene>
    <name evidence="2" type="ORF">SAMN04489712_114103</name>
</gene>
<keyword evidence="3" id="KW-1185">Reference proteome</keyword>
<accession>A0A1H6DAB4</accession>
<name>A0A1H6DAB4_9ACTN</name>
<organism evidence="2 3">
    <name type="scientific">Thermomonospora echinospora</name>
    <dbReference type="NCBI Taxonomy" id="1992"/>
    <lineage>
        <taxon>Bacteria</taxon>
        <taxon>Bacillati</taxon>
        <taxon>Actinomycetota</taxon>
        <taxon>Actinomycetes</taxon>
        <taxon>Streptosporangiales</taxon>
        <taxon>Thermomonosporaceae</taxon>
        <taxon>Thermomonospora</taxon>
    </lineage>
</organism>
<proteinExistence type="predicted"/>
<dbReference type="AlphaFoldDB" id="A0A1H6DAB4"/>
<dbReference type="EMBL" id="FNVO01000014">
    <property type="protein sequence ID" value="SEG81635.1"/>
    <property type="molecule type" value="Genomic_DNA"/>
</dbReference>
<dbReference type="OrthoDB" id="3538665at2"/>
<evidence type="ECO:0000313" key="3">
    <source>
        <dbReference type="Proteomes" id="UP000236723"/>
    </source>
</evidence>
<dbReference type="Pfam" id="PF13700">
    <property type="entry name" value="DUF4158"/>
    <property type="match status" value="1"/>
</dbReference>
<protein>
    <recommendedName>
        <fullName evidence="1">DUF4158 domain-containing protein</fullName>
    </recommendedName>
</protein>
<reference evidence="3" key="1">
    <citation type="submission" date="2016-10" db="EMBL/GenBank/DDBJ databases">
        <authorList>
            <person name="Varghese N."/>
            <person name="Submissions S."/>
        </authorList>
    </citation>
    <scope>NUCLEOTIDE SEQUENCE [LARGE SCALE GENOMIC DNA]</scope>
    <source>
        <strain evidence="3">DSM 43163</strain>
    </source>
</reference>
<sequence>MTVGELEQFFRLDAKARAVVEGKRRPATKLGWAVQWGTVRMLGTFLADTPLKVPAEVVEFAAEQVGVDSACAPDYLARPKTAHEHSWRSVTC</sequence>
<feature type="domain" description="DUF4158" evidence="1">
    <location>
        <begin position="4"/>
        <end position="87"/>
    </location>
</feature>
<dbReference type="Proteomes" id="UP000236723">
    <property type="component" value="Unassembled WGS sequence"/>
</dbReference>
<dbReference type="InterPro" id="IPR025296">
    <property type="entry name" value="DUF4158"/>
</dbReference>